<keyword evidence="3" id="KW-0804">Transcription</keyword>
<dbReference type="OrthoDB" id="9790442at2"/>
<dbReference type="GO" id="GO:0005829">
    <property type="term" value="C:cytosol"/>
    <property type="evidence" value="ECO:0007669"/>
    <property type="project" value="TreeGrafter"/>
</dbReference>
<dbReference type="EMBL" id="SMAE01000018">
    <property type="protein sequence ID" value="TCS85795.1"/>
    <property type="molecule type" value="Genomic_DNA"/>
</dbReference>
<dbReference type="CDD" id="cd17574">
    <property type="entry name" value="REC_OmpR"/>
    <property type="match status" value="1"/>
</dbReference>
<dbReference type="GO" id="GO:0006355">
    <property type="term" value="P:regulation of DNA-templated transcription"/>
    <property type="evidence" value="ECO:0007669"/>
    <property type="project" value="InterPro"/>
</dbReference>
<evidence type="ECO:0000259" key="7">
    <source>
        <dbReference type="PROSITE" id="PS51755"/>
    </source>
</evidence>
<dbReference type="InterPro" id="IPR036388">
    <property type="entry name" value="WH-like_DNA-bd_sf"/>
</dbReference>
<evidence type="ECO:0000313" key="8">
    <source>
        <dbReference type="EMBL" id="TCS85795.1"/>
    </source>
</evidence>
<dbReference type="Gene3D" id="1.10.10.10">
    <property type="entry name" value="Winged helix-like DNA-binding domain superfamily/Winged helix DNA-binding domain"/>
    <property type="match status" value="1"/>
</dbReference>
<dbReference type="InterPro" id="IPR016032">
    <property type="entry name" value="Sig_transdc_resp-reg_C-effctor"/>
</dbReference>
<evidence type="ECO:0000256" key="1">
    <source>
        <dbReference type="ARBA" id="ARBA00023015"/>
    </source>
</evidence>
<dbReference type="PROSITE" id="PS50110">
    <property type="entry name" value="RESPONSE_REGULATORY"/>
    <property type="match status" value="1"/>
</dbReference>
<feature type="DNA-binding region" description="OmpR/PhoB-type" evidence="5">
    <location>
        <begin position="128"/>
        <end position="181"/>
    </location>
</feature>
<dbReference type="GO" id="GO:0000156">
    <property type="term" value="F:phosphorelay response regulator activity"/>
    <property type="evidence" value="ECO:0007669"/>
    <property type="project" value="TreeGrafter"/>
</dbReference>
<organism evidence="8 9">
    <name type="scientific">Keratinibaculum paraultunense</name>
    <dbReference type="NCBI Taxonomy" id="1278232"/>
    <lineage>
        <taxon>Bacteria</taxon>
        <taxon>Bacillati</taxon>
        <taxon>Bacillota</taxon>
        <taxon>Tissierellia</taxon>
        <taxon>Tissierellales</taxon>
        <taxon>Tepidimicrobiaceae</taxon>
        <taxon>Keratinibaculum</taxon>
    </lineage>
</organism>
<sequence length="181" mass="20644">MYKILIIDDDQDICDIVKMNVEFEGYEAIVLNEGSKVTEILNSNKDIALIVLDIMLPGESGLEILYKIKSNFNIPVFMLTALSSDIDKIKGLRGGAVDYITKPFNNEELRARISSMIKQMKRIPVTTEKIITKDEVVVDCNNKNVTYFNKQLKLTSTEYKIIEFLIANPGRILMLVYKYGH</sequence>
<reference evidence="8 9" key="1">
    <citation type="submission" date="2019-03" db="EMBL/GenBank/DDBJ databases">
        <title>Genomic Encyclopedia of Type Strains, Phase IV (KMG-IV): sequencing the most valuable type-strain genomes for metagenomic binning, comparative biology and taxonomic classification.</title>
        <authorList>
            <person name="Goeker M."/>
        </authorList>
    </citation>
    <scope>NUCLEOTIDE SEQUENCE [LARGE SCALE GENOMIC DNA]</scope>
    <source>
        <strain evidence="8 9">DSM 26752</strain>
    </source>
</reference>
<keyword evidence="2 5" id="KW-0238">DNA-binding</keyword>
<dbReference type="Pfam" id="PF00072">
    <property type="entry name" value="Response_reg"/>
    <property type="match status" value="1"/>
</dbReference>
<dbReference type="PANTHER" id="PTHR48111:SF2">
    <property type="entry name" value="RESPONSE REGULATOR SAER"/>
    <property type="match status" value="1"/>
</dbReference>
<dbReference type="InterPro" id="IPR039420">
    <property type="entry name" value="WalR-like"/>
</dbReference>
<dbReference type="InterPro" id="IPR001789">
    <property type="entry name" value="Sig_transdc_resp-reg_receiver"/>
</dbReference>
<name>A0A4V2UTF3_9FIRM</name>
<proteinExistence type="predicted"/>
<feature type="domain" description="OmpR/PhoB-type" evidence="7">
    <location>
        <begin position="128"/>
        <end position="181"/>
    </location>
</feature>
<dbReference type="PANTHER" id="PTHR48111">
    <property type="entry name" value="REGULATOR OF RPOS"/>
    <property type="match status" value="1"/>
</dbReference>
<feature type="domain" description="Response regulatory" evidence="6">
    <location>
        <begin position="3"/>
        <end position="117"/>
    </location>
</feature>
<evidence type="ECO:0000256" key="4">
    <source>
        <dbReference type="PROSITE-ProRule" id="PRU00169"/>
    </source>
</evidence>
<feature type="modified residue" description="4-aspartylphosphate" evidence="4">
    <location>
        <position position="53"/>
    </location>
</feature>
<dbReference type="PROSITE" id="PS51755">
    <property type="entry name" value="OMPR_PHOB"/>
    <property type="match status" value="1"/>
</dbReference>
<evidence type="ECO:0000256" key="2">
    <source>
        <dbReference type="ARBA" id="ARBA00023125"/>
    </source>
</evidence>
<evidence type="ECO:0000259" key="6">
    <source>
        <dbReference type="PROSITE" id="PS50110"/>
    </source>
</evidence>
<dbReference type="SUPFAM" id="SSF52172">
    <property type="entry name" value="CheY-like"/>
    <property type="match status" value="1"/>
</dbReference>
<accession>A0A4V2UTF3</accession>
<dbReference type="AlphaFoldDB" id="A0A4V2UTF3"/>
<dbReference type="Gene3D" id="3.40.50.2300">
    <property type="match status" value="1"/>
</dbReference>
<dbReference type="Proteomes" id="UP000294567">
    <property type="component" value="Unassembled WGS sequence"/>
</dbReference>
<keyword evidence="9" id="KW-1185">Reference proteome</keyword>
<gene>
    <name evidence="8" type="ORF">EDD65_1188</name>
</gene>
<dbReference type="RefSeq" id="WP_132029669.1">
    <property type="nucleotide sequence ID" value="NZ_CP068564.1"/>
</dbReference>
<evidence type="ECO:0000313" key="9">
    <source>
        <dbReference type="Proteomes" id="UP000294567"/>
    </source>
</evidence>
<dbReference type="SMART" id="SM00448">
    <property type="entry name" value="REC"/>
    <property type="match status" value="1"/>
</dbReference>
<comment type="caution">
    <text evidence="8">The sequence shown here is derived from an EMBL/GenBank/DDBJ whole genome shotgun (WGS) entry which is preliminary data.</text>
</comment>
<dbReference type="SUPFAM" id="SSF46894">
    <property type="entry name" value="C-terminal effector domain of the bipartite response regulators"/>
    <property type="match status" value="1"/>
</dbReference>
<evidence type="ECO:0000256" key="5">
    <source>
        <dbReference type="PROSITE-ProRule" id="PRU01091"/>
    </source>
</evidence>
<keyword evidence="4" id="KW-0597">Phosphoprotein</keyword>
<dbReference type="GO" id="GO:0032993">
    <property type="term" value="C:protein-DNA complex"/>
    <property type="evidence" value="ECO:0007669"/>
    <property type="project" value="TreeGrafter"/>
</dbReference>
<dbReference type="GO" id="GO:0000976">
    <property type="term" value="F:transcription cis-regulatory region binding"/>
    <property type="evidence" value="ECO:0007669"/>
    <property type="project" value="TreeGrafter"/>
</dbReference>
<dbReference type="InterPro" id="IPR011006">
    <property type="entry name" value="CheY-like_superfamily"/>
</dbReference>
<keyword evidence="1" id="KW-0805">Transcription regulation</keyword>
<evidence type="ECO:0000256" key="3">
    <source>
        <dbReference type="ARBA" id="ARBA00023163"/>
    </source>
</evidence>
<dbReference type="Gene3D" id="6.10.250.690">
    <property type="match status" value="1"/>
</dbReference>
<dbReference type="InterPro" id="IPR001867">
    <property type="entry name" value="OmpR/PhoB-type_DNA-bd"/>
</dbReference>
<protein>
    <submittedName>
        <fullName evidence="8">Two-component system alkaline phosphatase synthesis response regulator PhoP</fullName>
    </submittedName>
</protein>